<name>A0ABV8E2A4_9NOCA</name>
<organism evidence="2 3">
    <name type="scientific">Nocardia jiangsuensis</name>
    <dbReference type="NCBI Taxonomy" id="1691563"/>
    <lineage>
        <taxon>Bacteria</taxon>
        <taxon>Bacillati</taxon>
        <taxon>Actinomycetota</taxon>
        <taxon>Actinomycetes</taxon>
        <taxon>Mycobacteriales</taxon>
        <taxon>Nocardiaceae</taxon>
        <taxon>Nocardia</taxon>
    </lineage>
</organism>
<comment type="caution">
    <text evidence="2">The sequence shown here is derived from an EMBL/GenBank/DDBJ whole genome shotgun (WGS) entry which is preliminary data.</text>
</comment>
<dbReference type="GO" id="GO:0004519">
    <property type="term" value="F:endonuclease activity"/>
    <property type="evidence" value="ECO:0007669"/>
    <property type="project" value="UniProtKB-KW"/>
</dbReference>
<keyword evidence="2" id="KW-0255">Endonuclease</keyword>
<dbReference type="InterPro" id="IPR011089">
    <property type="entry name" value="GmrSD_C"/>
</dbReference>
<dbReference type="PANTHER" id="PTHR24094">
    <property type="entry name" value="SECRETED PROTEIN"/>
    <property type="match status" value="1"/>
</dbReference>
<dbReference type="RefSeq" id="WP_378617175.1">
    <property type="nucleotide sequence ID" value="NZ_JBHSAX010000033.1"/>
</dbReference>
<evidence type="ECO:0000259" key="1">
    <source>
        <dbReference type="Pfam" id="PF07510"/>
    </source>
</evidence>
<proteinExistence type="predicted"/>
<accession>A0ABV8E2A4</accession>
<dbReference type="EMBL" id="JBHSAX010000033">
    <property type="protein sequence ID" value="MFC3966461.1"/>
    <property type="molecule type" value="Genomic_DNA"/>
</dbReference>
<keyword evidence="2" id="KW-0540">Nuclease</keyword>
<feature type="domain" description="GmrSD restriction endonucleases C-terminal" evidence="1">
    <location>
        <begin position="154"/>
        <end position="247"/>
    </location>
</feature>
<keyword evidence="2" id="KW-0378">Hydrolase</keyword>
<dbReference type="PANTHER" id="PTHR24094:SF15">
    <property type="entry name" value="AMP-DEPENDENT SYNTHETASE_LIGASE DOMAIN-CONTAINING PROTEIN-RELATED"/>
    <property type="match status" value="1"/>
</dbReference>
<evidence type="ECO:0000313" key="3">
    <source>
        <dbReference type="Proteomes" id="UP001595696"/>
    </source>
</evidence>
<reference evidence="3" key="1">
    <citation type="journal article" date="2019" name="Int. J. Syst. Evol. Microbiol.">
        <title>The Global Catalogue of Microorganisms (GCM) 10K type strain sequencing project: providing services to taxonomists for standard genome sequencing and annotation.</title>
        <authorList>
            <consortium name="The Broad Institute Genomics Platform"/>
            <consortium name="The Broad Institute Genome Sequencing Center for Infectious Disease"/>
            <person name="Wu L."/>
            <person name="Ma J."/>
        </authorList>
    </citation>
    <scope>NUCLEOTIDE SEQUENCE [LARGE SCALE GENOMIC DNA]</scope>
    <source>
        <strain evidence="3">CGMCC 4.7330</strain>
    </source>
</reference>
<dbReference type="Pfam" id="PF07510">
    <property type="entry name" value="GmrSD_C"/>
    <property type="match status" value="1"/>
</dbReference>
<evidence type="ECO:0000313" key="2">
    <source>
        <dbReference type="EMBL" id="MFC3966461.1"/>
    </source>
</evidence>
<dbReference type="Proteomes" id="UP001595696">
    <property type="component" value="Unassembled WGS sequence"/>
</dbReference>
<sequence length="261" mass="27751">MGIVVNLSPVRRGARRAFAVVVPLLVAGVLTGCTATEQPGAPGKQGPVSSAGVPAADATALLGQLKVAPEAEMAGYDRDKFPHWDTAPLDHGFGPEFAQYAKCTTRDVMMLRDATGPVTLDPKSCELSIGREGGWHDHYGVVDRKTGKLKPYAFITDPSKVDAEHIVPLAEAWRSGAGAKDLETRRAIANDATNLAASDPTANRSKGDQDVSSYLPPGEFRCTYVVHYLRIKVKYGLTVDSAEQAALKTAIDDCVSRGGFA</sequence>
<keyword evidence="3" id="KW-1185">Reference proteome</keyword>
<gene>
    <name evidence="2" type="ORF">ACFO0B_31140</name>
</gene>
<protein>
    <submittedName>
        <fullName evidence="2">HNH endonuclease family protein</fullName>
    </submittedName>
</protein>